<sequence>MSNSFDFELVASDQVSEAIDRINEAVRDLEPKLDKTKEGLKLGGQETADGLSGFISRLENMSKSARDNVQFIGDMVPPLKMVG</sequence>
<accession>A0ABD5C6E9</accession>
<comment type="caution">
    <text evidence="1">The sequence shown here is derived from an EMBL/GenBank/DDBJ whole genome shotgun (WGS) entry which is preliminary data.</text>
</comment>
<evidence type="ECO:0000313" key="2">
    <source>
        <dbReference type="Proteomes" id="UP001247581"/>
    </source>
</evidence>
<dbReference type="EMBL" id="JANIDP010000118">
    <property type="protein sequence ID" value="MDR6048878.1"/>
    <property type="molecule type" value="Genomic_DNA"/>
</dbReference>
<dbReference type="AlphaFoldDB" id="A0ABD5C6E9"/>
<dbReference type="Proteomes" id="UP001247581">
    <property type="component" value="Unassembled WGS sequence"/>
</dbReference>
<gene>
    <name evidence="1" type="ORF">NQD80_24470</name>
</gene>
<proteinExistence type="predicted"/>
<evidence type="ECO:0000313" key="1">
    <source>
        <dbReference type="EMBL" id="MDR6048878.1"/>
    </source>
</evidence>
<protein>
    <recommendedName>
        <fullName evidence="3">Phage tail tape measure protein</fullName>
    </recommendedName>
</protein>
<feature type="non-terminal residue" evidence="1">
    <location>
        <position position="83"/>
    </location>
</feature>
<reference evidence="1 2" key="1">
    <citation type="submission" date="2022-07" db="EMBL/GenBank/DDBJ databases">
        <title>The wastewater resistome of Residential Aged Care Facilities indicates a role of antimicrobial stewardship in reducing resistance.</title>
        <authorList>
            <person name="Sapula S."/>
            <person name="Hart B.J."/>
            <person name="Henrietta V."/>
            <person name="Amsalu A."/>
            <person name="Jon W."/>
            <person name="Siderius N."/>
            <person name="Nguyen L."/>
            <person name="Turnidge J."/>
            <person name="Gerber C."/>
        </authorList>
    </citation>
    <scope>NUCLEOTIDE SEQUENCE [LARGE SCALE GENOMIC DNA]</scope>
    <source>
        <strain evidence="1 2">ECA685</strain>
    </source>
</reference>
<organism evidence="1 2">
    <name type="scientific">Escherichia coli</name>
    <dbReference type="NCBI Taxonomy" id="562"/>
    <lineage>
        <taxon>Bacteria</taxon>
        <taxon>Pseudomonadati</taxon>
        <taxon>Pseudomonadota</taxon>
        <taxon>Gammaproteobacteria</taxon>
        <taxon>Enterobacterales</taxon>
        <taxon>Enterobacteriaceae</taxon>
        <taxon>Escherichia</taxon>
    </lineage>
</organism>
<name>A0ABD5C6E9_ECOLX</name>
<evidence type="ECO:0008006" key="3">
    <source>
        <dbReference type="Google" id="ProtNLM"/>
    </source>
</evidence>